<reference evidence="2" key="1">
    <citation type="submission" date="2015-06" db="EMBL/GenBank/DDBJ databases">
        <title>Comparative genomics of Burkholderia leaf nodule symbionts.</title>
        <authorList>
            <person name="Carlier A."/>
            <person name="Eberl L."/>
            <person name="Pinto-Carbo M."/>
        </authorList>
    </citation>
    <scope>NUCLEOTIDE SEQUENCE [LARGE SCALE GENOMIC DNA]</scope>
    <source>
        <strain evidence="2">UZHbot4</strain>
    </source>
</reference>
<accession>A0A0L0MJY5</accession>
<dbReference type="EMBL" id="LFJJ01000002">
    <property type="protein sequence ID" value="KND62344.1"/>
    <property type="molecule type" value="Genomic_DNA"/>
</dbReference>
<comment type="caution">
    <text evidence="1">The sequence shown here is derived from an EMBL/GenBank/DDBJ whole genome shotgun (WGS) entry which is preliminary data.</text>
</comment>
<protein>
    <submittedName>
        <fullName evidence="1">Uncharacterized protein</fullName>
    </submittedName>
</protein>
<evidence type="ECO:0000313" key="2">
    <source>
        <dbReference type="Proteomes" id="UP000036959"/>
    </source>
</evidence>
<sequence length="150" mass="17071">MRFFTKTDFLHAVGAMLEYVDLSDKHLLGTLSGIKRRARARAMIEFAKALQPPPPDTTITSTRTVLRELFGGRAISNNDLQRHFATPGRKADDRVDAVALRAWLDTHRVRLETDAARLLLDLDTEWRLFTEAAALDAGQRRRKESKARTR</sequence>
<dbReference type="Proteomes" id="UP000036959">
    <property type="component" value="Unassembled WGS sequence"/>
</dbReference>
<gene>
    <name evidence="1" type="ORF">BVER_01822c</name>
</gene>
<dbReference type="OrthoDB" id="9035793at2"/>
<name>A0A0L0MJY5_9BURK</name>
<proteinExistence type="predicted"/>
<evidence type="ECO:0000313" key="1">
    <source>
        <dbReference type="EMBL" id="KND62344.1"/>
    </source>
</evidence>
<dbReference type="PATRIC" id="fig|242163.4.peg.2627"/>
<dbReference type="RefSeq" id="WP_050451711.1">
    <property type="nucleotide sequence ID" value="NZ_LFJJ01000002.1"/>
</dbReference>
<dbReference type="AlphaFoldDB" id="A0A0L0MJY5"/>
<keyword evidence="2" id="KW-1185">Reference proteome</keyword>
<organism evidence="1 2">
    <name type="scientific">Candidatus Burkholderia verschuerenii</name>
    <dbReference type="NCBI Taxonomy" id="242163"/>
    <lineage>
        <taxon>Bacteria</taxon>
        <taxon>Pseudomonadati</taxon>
        <taxon>Pseudomonadota</taxon>
        <taxon>Betaproteobacteria</taxon>
        <taxon>Burkholderiales</taxon>
        <taxon>Burkholderiaceae</taxon>
        <taxon>Burkholderia</taxon>
    </lineage>
</organism>